<accession>M7NBS4</accession>
<comment type="caution">
    <text evidence="2">The sequence shown here is derived from an EMBL/GenBank/DDBJ whole genome shotgun (WGS) entry which is preliminary data.</text>
</comment>
<dbReference type="eggNOG" id="ENOG5033PTZ">
    <property type="taxonomic scope" value="Bacteria"/>
</dbReference>
<evidence type="ECO:0000313" key="3">
    <source>
        <dbReference type="Proteomes" id="UP000011910"/>
    </source>
</evidence>
<gene>
    <name evidence="2" type="ORF">ADICEAN_00239</name>
</gene>
<evidence type="ECO:0000259" key="1">
    <source>
        <dbReference type="Pfam" id="PF20033"/>
    </source>
</evidence>
<evidence type="ECO:0000313" key="2">
    <source>
        <dbReference type="EMBL" id="EMR04636.1"/>
    </source>
</evidence>
<reference evidence="2 3" key="1">
    <citation type="journal article" date="2013" name="Genome Announc.">
        <title>Draft Genome Sequence of Cesiribacter andamanensis Strain AMV16T, Isolated from a Soil Sample from a Mud Volcano in the Andaman Islands, India.</title>
        <authorList>
            <person name="Shivaji S."/>
            <person name="Ara S."/>
            <person name="Begum Z."/>
            <person name="Srinivas T.N."/>
            <person name="Singh A."/>
            <person name="Kumar Pinnaka A."/>
        </authorList>
    </citation>
    <scope>NUCLEOTIDE SEQUENCE [LARGE SCALE GENOMIC DNA]</scope>
    <source>
        <strain evidence="2 3">AMV16</strain>
    </source>
</reference>
<name>M7NBS4_9BACT</name>
<dbReference type="OrthoDB" id="7172369at2"/>
<proteinExistence type="predicted"/>
<protein>
    <recommendedName>
        <fullName evidence="1">DUF6438 domain-containing protein</fullName>
    </recommendedName>
</protein>
<dbReference type="InterPro" id="IPR045497">
    <property type="entry name" value="DUF6438"/>
</dbReference>
<dbReference type="RefSeq" id="WP_009193651.1">
    <property type="nucleotide sequence ID" value="NZ_AODQ01000003.1"/>
</dbReference>
<dbReference type="PROSITE" id="PS51257">
    <property type="entry name" value="PROKAR_LIPOPROTEIN"/>
    <property type="match status" value="1"/>
</dbReference>
<keyword evidence="3" id="KW-1185">Reference proteome</keyword>
<dbReference type="EMBL" id="AODQ01000003">
    <property type="protein sequence ID" value="EMR04636.1"/>
    <property type="molecule type" value="Genomic_DNA"/>
</dbReference>
<dbReference type="Proteomes" id="UP000011910">
    <property type="component" value="Unassembled WGS sequence"/>
</dbReference>
<feature type="domain" description="DUF6438" evidence="1">
    <location>
        <begin position="137"/>
        <end position="231"/>
    </location>
</feature>
<dbReference type="Pfam" id="PF20033">
    <property type="entry name" value="DUF6438"/>
    <property type="match status" value="1"/>
</dbReference>
<sequence length="263" mass="30062">MRNFAIHQGYGTSSSQLIFILLSIFLFSVACRSDQKPSIKEGVIWHEIYTDYTSSFGYINAIKFEDDSIYEFDALKGFMAIGTYEFRGDSLDINYGTEPWVVAIQVSGDSLKLTDSVGEYLYIQDGLRYNPSLSFSKIVLETGGCYGECAEFTAVFTKTGAFNYDGREFSTLKGKHSYELTPEQLLSIDSLYKRSFYDRFDENIYYGSADGWEMELIVQKNGETKRIRGTYYSFPYPLFLLVDNLVSIVDRKISESKNKDQPD</sequence>
<organism evidence="2 3">
    <name type="scientific">Cesiribacter andamanensis AMV16</name>
    <dbReference type="NCBI Taxonomy" id="1279009"/>
    <lineage>
        <taxon>Bacteria</taxon>
        <taxon>Pseudomonadati</taxon>
        <taxon>Bacteroidota</taxon>
        <taxon>Cytophagia</taxon>
        <taxon>Cytophagales</taxon>
        <taxon>Cesiribacteraceae</taxon>
        <taxon>Cesiribacter</taxon>
    </lineage>
</organism>
<dbReference type="AlphaFoldDB" id="M7NBS4"/>